<name>A0A1S6HL42_9GAMM</name>
<dbReference type="Proteomes" id="UP000189545">
    <property type="component" value="Chromosome"/>
</dbReference>
<sequence>MSKFIIQVNGAAYSSSASYNAYQFSRAALESGHEIVRVFFYQDGVFNTSSLNSPASDEFDLTRAWIELSEKYRLELVNCVSAALRRGIISETEAKENQASHWNMHAPFTMGGLGELVTGLESADRLVSF</sequence>
<evidence type="ECO:0000256" key="2">
    <source>
        <dbReference type="ARBA" id="ARBA00007067"/>
    </source>
</evidence>
<dbReference type="SUPFAM" id="SSF75169">
    <property type="entry name" value="DsrEFH-like"/>
    <property type="match status" value="1"/>
</dbReference>
<keyword evidence="3" id="KW-0963">Cytoplasm</keyword>
<dbReference type="EC" id="2.8.1.-" evidence="5"/>
<comment type="similarity">
    <text evidence="2">Belongs to the DsrE/TusD family.</text>
</comment>
<dbReference type="FunFam" id="3.40.1260.10:FF:000001">
    <property type="entry name" value="Sulfurtransferase TusD"/>
    <property type="match status" value="1"/>
</dbReference>
<dbReference type="NCBIfam" id="TIGR03012">
    <property type="entry name" value="sulf_tusD_dsrE"/>
    <property type="match status" value="1"/>
</dbReference>
<dbReference type="Pfam" id="PF02635">
    <property type="entry name" value="DsrE"/>
    <property type="match status" value="1"/>
</dbReference>
<dbReference type="Gene3D" id="3.40.1260.10">
    <property type="entry name" value="DsrEFH-like"/>
    <property type="match status" value="1"/>
</dbReference>
<dbReference type="GO" id="GO:0097163">
    <property type="term" value="F:sulfur carrier activity"/>
    <property type="evidence" value="ECO:0007669"/>
    <property type="project" value="TreeGrafter"/>
</dbReference>
<evidence type="ECO:0000256" key="4">
    <source>
        <dbReference type="ARBA" id="ARBA00022679"/>
    </source>
</evidence>
<keyword evidence="4 5" id="KW-0808">Transferase</keyword>
<evidence type="ECO:0000256" key="3">
    <source>
        <dbReference type="ARBA" id="ARBA00022490"/>
    </source>
</evidence>
<keyword evidence="6" id="KW-1185">Reference proteome</keyword>
<dbReference type="EMBL" id="CP014782">
    <property type="protein sequence ID" value="AQS36251.1"/>
    <property type="molecule type" value="Genomic_DNA"/>
</dbReference>
<dbReference type="GO" id="GO:0002143">
    <property type="term" value="P:tRNA wobble position uridine thiolation"/>
    <property type="evidence" value="ECO:0007669"/>
    <property type="project" value="TreeGrafter"/>
</dbReference>
<dbReference type="InterPro" id="IPR003787">
    <property type="entry name" value="Sulphur_relay_DsrE/F-like"/>
</dbReference>
<reference evidence="5 6" key="1">
    <citation type="submission" date="2016-03" db="EMBL/GenBank/DDBJ databases">
        <title>Complete genome sequence of Shewanella psychrophila WP2, a deep sea bacterium isolated from west Pacific sediment.</title>
        <authorList>
            <person name="Xu G."/>
            <person name="Jian H."/>
        </authorList>
    </citation>
    <scope>NUCLEOTIDE SEQUENCE [LARGE SCALE GENOMIC DNA]</scope>
    <source>
        <strain evidence="5 6">WP2</strain>
    </source>
</reference>
<evidence type="ECO:0000256" key="1">
    <source>
        <dbReference type="ARBA" id="ARBA00004496"/>
    </source>
</evidence>
<dbReference type="RefSeq" id="WP_077751569.1">
    <property type="nucleotide sequence ID" value="NZ_CP014782.1"/>
</dbReference>
<dbReference type="PANTHER" id="PTHR34874:SF3">
    <property type="entry name" value="SULFURTRANSFERASE TUSD"/>
    <property type="match status" value="1"/>
</dbReference>
<dbReference type="InterPro" id="IPR017463">
    <property type="entry name" value="Sulphur_relay_TusD/DsrE"/>
</dbReference>
<dbReference type="NCBIfam" id="NF001237">
    <property type="entry name" value="PRK00207.1"/>
    <property type="match status" value="1"/>
</dbReference>
<proteinExistence type="inferred from homology"/>
<dbReference type="STRING" id="225848.Sps_01063"/>
<dbReference type="PANTHER" id="PTHR34874">
    <property type="entry name" value="PROTEIN YCHN"/>
    <property type="match status" value="1"/>
</dbReference>
<evidence type="ECO:0000313" key="5">
    <source>
        <dbReference type="EMBL" id="AQS36251.1"/>
    </source>
</evidence>
<evidence type="ECO:0000313" key="6">
    <source>
        <dbReference type="Proteomes" id="UP000189545"/>
    </source>
</evidence>
<organism evidence="5 6">
    <name type="scientific">Shewanella psychrophila</name>
    <dbReference type="NCBI Taxonomy" id="225848"/>
    <lineage>
        <taxon>Bacteria</taxon>
        <taxon>Pseudomonadati</taxon>
        <taxon>Pseudomonadota</taxon>
        <taxon>Gammaproteobacteria</taxon>
        <taxon>Alteromonadales</taxon>
        <taxon>Shewanellaceae</taxon>
        <taxon>Shewanella</taxon>
    </lineage>
</organism>
<dbReference type="KEGG" id="spsw:Sps_01063"/>
<protein>
    <submittedName>
        <fullName evidence="5">Sulfur relay protein TusD/DsrE</fullName>
        <ecNumber evidence="5">2.8.1.-</ecNumber>
    </submittedName>
</protein>
<accession>A0A1S6HL42</accession>
<gene>
    <name evidence="5" type="ORF">Sps_01063</name>
</gene>
<dbReference type="GO" id="GO:0016783">
    <property type="term" value="F:sulfurtransferase activity"/>
    <property type="evidence" value="ECO:0007669"/>
    <property type="project" value="InterPro"/>
</dbReference>
<dbReference type="AlphaFoldDB" id="A0A1S6HL42"/>
<dbReference type="InterPro" id="IPR027396">
    <property type="entry name" value="DsrEFH-like"/>
</dbReference>
<comment type="subcellular location">
    <subcellularLocation>
        <location evidence="1">Cytoplasm</location>
    </subcellularLocation>
</comment>
<dbReference type="OrthoDB" id="9787483at2"/>
<dbReference type="GO" id="GO:1990228">
    <property type="term" value="C:sulfurtransferase complex"/>
    <property type="evidence" value="ECO:0007669"/>
    <property type="project" value="TreeGrafter"/>
</dbReference>